<keyword evidence="3" id="KW-1185">Reference proteome</keyword>
<evidence type="ECO:0000313" key="2">
    <source>
        <dbReference type="EnsemblMetazoa" id="CLYHEMP014887.1"/>
    </source>
</evidence>
<dbReference type="EnsemblMetazoa" id="CLYHEMT014887.1">
    <property type="protein sequence ID" value="CLYHEMP014887.1"/>
    <property type="gene ID" value="CLYHEMG014887"/>
</dbReference>
<organism evidence="2 3">
    <name type="scientific">Clytia hemisphaerica</name>
    <dbReference type="NCBI Taxonomy" id="252671"/>
    <lineage>
        <taxon>Eukaryota</taxon>
        <taxon>Metazoa</taxon>
        <taxon>Cnidaria</taxon>
        <taxon>Hydrozoa</taxon>
        <taxon>Hydroidolina</taxon>
        <taxon>Leptothecata</taxon>
        <taxon>Obeliida</taxon>
        <taxon>Clytiidae</taxon>
        <taxon>Clytia</taxon>
    </lineage>
</organism>
<feature type="signal peptide" evidence="1">
    <location>
        <begin position="1"/>
        <end position="17"/>
    </location>
</feature>
<dbReference type="AlphaFoldDB" id="A0A7M5WYT0"/>
<name>A0A7M5WYT0_9CNID</name>
<protein>
    <recommendedName>
        <fullName evidence="4">Secreted protein</fullName>
    </recommendedName>
</protein>
<sequence>MSKIIVLLCILPAITLASHPFGFDKNFCVVKRDCRKVWKFICNKPRPCTRDGQTGACVQKCTQQCFSVAAQTVIPKKHCAGKPKTKTIPCKTKNGCPAYPTTACSDCKWPNQCPDSDVNADLHAICTDKNIRKSKTRSIPAGTGYYIQCAARNWCRPCGTASLELNVDKDRCM</sequence>
<evidence type="ECO:0000256" key="1">
    <source>
        <dbReference type="SAM" id="SignalP"/>
    </source>
</evidence>
<dbReference type="GeneID" id="136803860"/>
<feature type="chain" id="PRO_5029523689" description="Secreted protein" evidence="1">
    <location>
        <begin position="18"/>
        <end position="173"/>
    </location>
</feature>
<evidence type="ECO:0000313" key="3">
    <source>
        <dbReference type="Proteomes" id="UP000594262"/>
    </source>
</evidence>
<accession>A0A7M5WYT0</accession>
<evidence type="ECO:0008006" key="4">
    <source>
        <dbReference type="Google" id="ProtNLM"/>
    </source>
</evidence>
<reference evidence="2" key="1">
    <citation type="submission" date="2021-01" db="UniProtKB">
        <authorList>
            <consortium name="EnsemblMetazoa"/>
        </authorList>
    </citation>
    <scope>IDENTIFICATION</scope>
</reference>
<dbReference type="Proteomes" id="UP000594262">
    <property type="component" value="Unplaced"/>
</dbReference>
<keyword evidence="1" id="KW-0732">Signal</keyword>
<proteinExistence type="predicted"/>
<dbReference type="RefSeq" id="XP_066916685.1">
    <property type="nucleotide sequence ID" value="XM_067060584.1"/>
</dbReference>